<proteinExistence type="predicted"/>
<reference evidence="1" key="1">
    <citation type="submission" date="2018-12" db="EMBL/GenBank/DDBJ databases">
        <title>Novel natural products biosynthetic potential of the class Ktedonobacteria.</title>
        <authorList>
            <person name="Zheng Y."/>
            <person name="Saitou A."/>
            <person name="Wang C.M."/>
            <person name="Toyoda A."/>
            <person name="Minakuchi Y."/>
            <person name="Sekiguchi Y."/>
            <person name="Ueda K."/>
            <person name="Takano H."/>
            <person name="Sakai Y."/>
            <person name="Yokota A."/>
            <person name="Yabe S."/>
        </authorList>
    </citation>
    <scope>NUCLEOTIDE SEQUENCE</scope>
    <source>
        <strain evidence="1">A3-2</strain>
    </source>
</reference>
<accession>A0A455T7V9</accession>
<evidence type="ECO:0000313" key="1">
    <source>
        <dbReference type="EMBL" id="BBH95536.1"/>
    </source>
</evidence>
<protein>
    <submittedName>
        <fullName evidence="1">Uncharacterized protein</fullName>
    </submittedName>
</protein>
<organism evidence="1">
    <name type="scientific">Thermogemmatispora argillosa</name>
    <dbReference type="NCBI Taxonomy" id="2045280"/>
    <lineage>
        <taxon>Bacteria</taxon>
        <taxon>Bacillati</taxon>
        <taxon>Chloroflexota</taxon>
        <taxon>Ktedonobacteria</taxon>
        <taxon>Thermogemmatisporales</taxon>
        <taxon>Thermogemmatisporaceae</taxon>
        <taxon>Thermogemmatispora</taxon>
    </lineage>
</organism>
<dbReference type="AlphaFoldDB" id="A0A455T7V9"/>
<name>A0A455T7V9_9CHLR</name>
<dbReference type="EMBL" id="AP019377">
    <property type="protein sequence ID" value="BBH95536.1"/>
    <property type="molecule type" value="Genomic_DNA"/>
</dbReference>
<gene>
    <name evidence="1" type="ORF">KTA_37350</name>
</gene>
<sequence>MLNPLVVQNRGSAVIMPDRLYATDNADFERLLSLGFTESEAKRLLYLRDHVDEQVEYREILEESRRLNFIRWLIEHDRISR</sequence>